<evidence type="ECO:0000256" key="5">
    <source>
        <dbReference type="ARBA" id="ARBA00023098"/>
    </source>
</evidence>
<dbReference type="EMBL" id="QBKA01000002">
    <property type="protein sequence ID" value="RDC60114.1"/>
    <property type="molecule type" value="Genomic_DNA"/>
</dbReference>
<evidence type="ECO:0000256" key="1">
    <source>
        <dbReference type="ARBA" id="ARBA00010815"/>
    </source>
</evidence>
<dbReference type="CDD" id="cd02440">
    <property type="entry name" value="AdoMet_MTases"/>
    <property type="match status" value="1"/>
</dbReference>
<evidence type="ECO:0000256" key="6">
    <source>
        <dbReference type="PIRSR" id="PIRSR003085-1"/>
    </source>
</evidence>
<evidence type="ECO:0000256" key="3">
    <source>
        <dbReference type="ARBA" id="ARBA00022679"/>
    </source>
</evidence>
<dbReference type="AlphaFoldDB" id="A0A369Q5W9"/>
<accession>A0A369Q5W9</accession>
<evidence type="ECO:0000313" key="8">
    <source>
        <dbReference type="Proteomes" id="UP000253727"/>
    </source>
</evidence>
<keyword evidence="8" id="KW-1185">Reference proteome</keyword>
<dbReference type="Gene3D" id="3.40.50.150">
    <property type="entry name" value="Vaccinia Virus protein VP39"/>
    <property type="match status" value="1"/>
</dbReference>
<keyword evidence="5" id="KW-0443">Lipid metabolism</keyword>
<dbReference type="Proteomes" id="UP000253727">
    <property type="component" value="Unassembled WGS sequence"/>
</dbReference>
<dbReference type="SUPFAM" id="SSF53335">
    <property type="entry name" value="S-adenosyl-L-methionine-dependent methyltransferases"/>
    <property type="match status" value="1"/>
</dbReference>
<proteinExistence type="inferred from homology"/>
<protein>
    <submittedName>
        <fullName evidence="7">Cyclopropane-fatty-acyl-phospholipid synthase</fullName>
        <ecNumber evidence="7">2.1.1.79</ecNumber>
    </submittedName>
</protein>
<sequence>MPPLRPAGTRAIAGAMTTQDIQRGDVLLRGAGRFERKVGIFSRLVAPGFAKVLDHIDRGLATGSLRATLPDGSERMLGGRAEGFDCEVTLHDWRALLRLATNGSIGWYQAWEAGEWSSPDPVPLFALFMANAATLGGTARAKGPMRLAARVAHWFNRNTKDGAARNIRAHYDLGNDFYAAWLDETMTYSSALWGVMGEPNEYQQMTSELSYGQLGKIAAIQQRLQPRDGQKLLEIGCGWGGASAIIAGQGVDIDAISLSPEQLAWAKEALPEDLAGAVRFLERDYRDVDGQYDGIFSVEMVEALGREYWPSYMDCIARNLKPGGRAAIQYISIRDDLFDAYAASADFIQAYIFPGGLLIRTSEFRALAQERGLEWRDRTDFGQHYAETLCIWREAFDAAAAEGALPDGFDDQFVRLWRYYLMYCEGGFRGGGIDVHQVTLVKPESYKGE</sequence>
<evidence type="ECO:0000313" key="7">
    <source>
        <dbReference type="EMBL" id="RDC60114.1"/>
    </source>
</evidence>
<reference evidence="7 8" key="1">
    <citation type="submission" date="2018-04" db="EMBL/GenBank/DDBJ databases">
        <title>Altererythrobacter sp. HME9302 genome sequencing and assembly.</title>
        <authorList>
            <person name="Kang H."/>
            <person name="Kim H."/>
            <person name="Joh K."/>
        </authorList>
    </citation>
    <scope>NUCLEOTIDE SEQUENCE [LARGE SCALE GENOMIC DNA]</scope>
    <source>
        <strain evidence="7 8">HME9302</strain>
    </source>
</reference>
<name>A0A369Q5W9_9SPHN</name>
<keyword evidence="2 7" id="KW-0489">Methyltransferase</keyword>
<dbReference type="Pfam" id="PF02353">
    <property type="entry name" value="CMAS"/>
    <property type="match status" value="1"/>
</dbReference>
<dbReference type="GO" id="GO:0008825">
    <property type="term" value="F:cyclopropane-fatty-acyl-phospholipid synthase activity"/>
    <property type="evidence" value="ECO:0007669"/>
    <property type="project" value="UniProtKB-EC"/>
</dbReference>
<keyword evidence="3 7" id="KW-0808">Transferase</keyword>
<comment type="caution">
    <text evidence="7">The sequence shown here is derived from an EMBL/GenBank/DDBJ whole genome shotgun (WGS) entry which is preliminary data.</text>
</comment>
<dbReference type="PANTHER" id="PTHR43667">
    <property type="entry name" value="CYCLOPROPANE-FATTY-ACYL-PHOSPHOLIPID SYNTHASE"/>
    <property type="match status" value="1"/>
</dbReference>
<dbReference type="PIRSF" id="PIRSF003085">
    <property type="entry name" value="CMAS"/>
    <property type="match status" value="1"/>
</dbReference>
<dbReference type="GO" id="GO:0008610">
    <property type="term" value="P:lipid biosynthetic process"/>
    <property type="evidence" value="ECO:0007669"/>
    <property type="project" value="InterPro"/>
</dbReference>
<keyword evidence="4" id="KW-0949">S-adenosyl-L-methionine</keyword>
<dbReference type="PANTHER" id="PTHR43667:SF2">
    <property type="entry name" value="FATTY ACID C-METHYL TRANSFERASE"/>
    <property type="match status" value="1"/>
</dbReference>
<dbReference type="InterPro" id="IPR050723">
    <property type="entry name" value="CFA/CMAS"/>
</dbReference>
<gene>
    <name evidence="7" type="ORF">HME9302_01313</name>
</gene>
<feature type="active site" evidence="6">
    <location>
        <position position="424"/>
    </location>
</feature>
<evidence type="ECO:0000256" key="4">
    <source>
        <dbReference type="ARBA" id="ARBA00022691"/>
    </source>
</evidence>
<dbReference type="GO" id="GO:0032259">
    <property type="term" value="P:methylation"/>
    <property type="evidence" value="ECO:0007669"/>
    <property type="project" value="UniProtKB-KW"/>
</dbReference>
<dbReference type="InterPro" id="IPR029063">
    <property type="entry name" value="SAM-dependent_MTases_sf"/>
</dbReference>
<evidence type="ECO:0000256" key="2">
    <source>
        <dbReference type="ARBA" id="ARBA00022603"/>
    </source>
</evidence>
<dbReference type="InterPro" id="IPR003333">
    <property type="entry name" value="CMAS"/>
</dbReference>
<dbReference type="EC" id="2.1.1.79" evidence="7"/>
<organism evidence="7 8">
    <name type="scientific">Alteripontixanthobacter maritimus</name>
    <dbReference type="NCBI Taxonomy" id="2161824"/>
    <lineage>
        <taxon>Bacteria</taxon>
        <taxon>Pseudomonadati</taxon>
        <taxon>Pseudomonadota</taxon>
        <taxon>Alphaproteobacteria</taxon>
        <taxon>Sphingomonadales</taxon>
        <taxon>Erythrobacteraceae</taxon>
        <taxon>Alteripontixanthobacter</taxon>
    </lineage>
</organism>
<comment type="similarity">
    <text evidence="1">Belongs to the CFA/CMAS family.</text>
</comment>